<protein>
    <submittedName>
        <fullName evidence="2">C2H2-type domain-containing protein</fullName>
    </submittedName>
</protein>
<organism evidence="1 2">
    <name type="scientific">Heligmosomoides polygyrus</name>
    <name type="common">Parasitic roundworm</name>
    <dbReference type="NCBI Taxonomy" id="6339"/>
    <lineage>
        <taxon>Eukaryota</taxon>
        <taxon>Metazoa</taxon>
        <taxon>Ecdysozoa</taxon>
        <taxon>Nematoda</taxon>
        <taxon>Chromadorea</taxon>
        <taxon>Rhabditida</taxon>
        <taxon>Rhabditina</taxon>
        <taxon>Rhabditomorpha</taxon>
        <taxon>Strongyloidea</taxon>
        <taxon>Heligmosomidae</taxon>
        <taxon>Heligmosomoides</taxon>
    </lineage>
</organism>
<accession>A0A183G7F2</accession>
<sequence>LRCKMCDSYISCANEMSEHCPPHTQCYTIRNQGTVTHKGCATNCAAIPYAISTSHCTTCSHRDNCNGTFQCLQDFAFCDANFLLL</sequence>
<reference evidence="2" key="1">
    <citation type="submission" date="2019-09" db="UniProtKB">
        <authorList>
            <consortium name="WormBaseParasite"/>
        </authorList>
    </citation>
    <scope>IDENTIFICATION</scope>
</reference>
<keyword evidence="1" id="KW-1185">Reference proteome</keyword>
<name>A0A183G7F2_HELPZ</name>
<proteinExistence type="predicted"/>
<dbReference type="WBParaSite" id="HPBE_0001771301-mRNA-1">
    <property type="protein sequence ID" value="HPBE_0001771301-mRNA-1"/>
    <property type="gene ID" value="HPBE_0001771301"/>
</dbReference>
<dbReference type="AlphaFoldDB" id="A0A183G7F2"/>
<dbReference type="Proteomes" id="UP000050761">
    <property type="component" value="Unassembled WGS sequence"/>
</dbReference>
<evidence type="ECO:0000313" key="1">
    <source>
        <dbReference type="Proteomes" id="UP000050761"/>
    </source>
</evidence>
<evidence type="ECO:0000313" key="2">
    <source>
        <dbReference type="WBParaSite" id="HPBE_0001771301-mRNA-1"/>
    </source>
</evidence>